<gene>
    <name evidence="4" type="ORF">H3146_10400</name>
</gene>
<organism evidence="4 5">
    <name type="scientific">Streptomyces alkaliterrae</name>
    <dbReference type="NCBI Taxonomy" id="2213162"/>
    <lineage>
        <taxon>Bacteria</taxon>
        <taxon>Bacillati</taxon>
        <taxon>Actinomycetota</taxon>
        <taxon>Actinomycetes</taxon>
        <taxon>Kitasatosporales</taxon>
        <taxon>Streptomycetaceae</taxon>
        <taxon>Streptomyces</taxon>
    </lineage>
</organism>
<feature type="region of interest" description="Disordered" evidence="1">
    <location>
        <begin position="32"/>
        <end position="63"/>
    </location>
</feature>
<feature type="chain" id="PRO_5030517956" evidence="2">
    <location>
        <begin position="33"/>
        <end position="411"/>
    </location>
</feature>
<dbReference type="AlphaFoldDB" id="A0A7W3WK29"/>
<evidence type="ECO:0000313" key="5">
    <source>
        <dbReference type="Proteomes" id="UP000525686"/>
    </source>
</evidence>
<evidence type="ECO:0000313" key="4">
    <source>
        <dbReference type="EMBL" id="MBB1253774.1"/>
    </source>
</evidence>
<keyword evidence="2" id="KW-0732">Signal</keyword>
<feature type="signal peptide" evidence="2">
    <location>
        <begin position="1"/>
        <end position="32"/>
    </location>
</feature>
<dbReference type="RefSeq" id="WP_181354126.1">
    <property type="nucleotide sequence ID" value="NZ_JABJWZ010000069.1"/>
</dbReference>
<reference evidence="5" key="1">
    <citation type="submission" date="2020-05" db="EMBL/GenBank/DDBJ databases">
        <title>Classification of alakaliphilic streptomycetes isolated from an alkaline soil next to Lonar Crater, India and a proposal for the recognition of Streptomyces alkaliterrae sp. nov.</title>
        <authorList>
            <person name="Golinska P."/>
        </authorList>
    </citation>
    <scope>NUCLEOTIDE SEQUENCE [LARGE SCALE GENOMIC DNA]</scope>
    <source>
        <strain evidence="5">OF3</strain>
    </source>
</reference>
<sequence>MPLPRPSRLRLSAATLVAGACLIGLISAPAHAGVPATEPEPDPEPGHGHRHGHGHGHPDGPDRALKRQLRDLVAAPGGPPGVIAVLKRDGRPEVYRAGVAEAGTDRPIEPTDHTRTASTSKAFSGAVALHLVDRGALDPDSTIGEVLPDQPRAWHRVTLRQLLNHTSGLPDFSADPRFVELLLEDPRRRFDSRRLLDFVADKPLEFRPGTRYRYSNSDNIAVALMAEAVTGQRYEKLLAKLVYRPLGLRRTSLPQGYELPEPYMHGYAVSADGPPEDVSEAVGASGAWASGGIVSTPKDMTAFVRGYVGGELFSRATQREQRRWIEGASEPAGPGRNEAGLAVFRYTTRCGVVHGHTGNFPGYTQLMAATPDGGRSLTFSVTSQINEAADPELLERLRRVQEDFVCALLSR</sequence>
<dbReference type="EMBL" id="JABJWZ010000069">
    <property type="protein sequence ID" value="MBB1253774.1"/>
    <property type="molecule type" value="Genomic_DNA"/>
</dbReference>
<evidence type="ECO:0000256" key="1">
    <source>
        <dbReference type="SAM" id="MobiDB-lite"/>
    </source>
</evidence>
<dbReference type="PROSITE" id="PS51257">
    <property type="entry name" value="PROKAR_LIPOPROTEIN"/>
    <property type="match status" value="1"/>
</dbReference>
<feature type="domain" description="Beta-lactamase-related" evidence="3">
    <location>
        <begin position="73"/>
        <end position="395"/>
    </location>
</feature>
<dbReference type="Pfam" id="PF00144">
    <property type="entry name" value="Beta-lactamase"/>
    <property type="match status" value="1"/>
</dbReference>
<evidence type="ECO:0000256" key="2">
    <source>
        <dbReference type="SAM" id="SignalP"/>
    </source>
</evidence>
<dbReference type="InterPro" id="IPR001466">
    <property type="entry name" value="Beta-lactam-related"/>
</dbReference>
<evidence type="ECO:0000259" key="3">
    <source>
        <dbReference type="Pfam" id="PF00144"/>
    </source>
</evidence>
<dbReference type="PANTHER" id="PTHR46825">
    <property type="entry name" value="D-ALANYL-D-ALANINE-CARBOXYPEPTIDASE/ENDOPEPTIDASE AMPH"/>
    <property type="match status" value="1"/>
</dbReference>
<dbReference type="InterPro" id="IPR012338">
    <property type="entry name" value="Beta-lactam/transpept-like"/>
</dbReference>
<dbReference type="Gene3D" id="3.40.710.10">
    <property type="entry name" value="DD-peptidase/beta-lactamase superfamily"/>
    <property type="match status" value="1"/>
</dbReference>
<dbReference type="SUPFAM" id="SSF56601">
    <property type="entry name" value="beta-lactamase/transpeptidase-like"/>
    <property type="match status" value="1"/>
</dbReference>
<proteinExistence type="predicted"/>
<dbReference type="Proteomes" id="UP000525686">
    <property type="component" value="Unassembled WGS sequence"/>
</dbReference>
<dbReference type="PANTHER" id="PTHR46825:SF7">
    <property type="entry name" value="D-ALANYL-D-ALANINE CARBOXYPEPTIDASE"/>
    <property type="match status" value="1"/>
</dbReference>
<name>A0A7W3WK29_9ACTN</name>
<protein>
    <submittedName>
        <fullName evidence="4">Beta-lactamase family protein</fullName>
    </submittedName>
</protein>
<dbReference type="InterPro" id="IPR050491">
    <property type="entry name" value="AmpC-like"/>
</dbReference>
<accession>A0A7W3WK29</accession>
<comment type="caution">
    <text evidence="4">The sequence shown here is derived from an EMBL/GenBank/DDBJ whole genome shotgun (WGS) entry which is preliminary data.</text>
</comment>